<dbReference type="InterPro" id="IPR028098">
    <property type="entry name" value="Glyco_trans_4-like_N"/>
</dbReference>
<dbReference type="AlphaFoldDB" id="A0A1F7HJ80"/>
<proteinExistence type="predicted"/>
<feature type="domain" description="Glycosyl transferase family 1" evidence="1">
    <location>
        <begin position="192"/>
        <end position="347"/>
    </location>
</feature>
<dbReference type="InterPro" id="IPR001296">
    <property type="entry name" value="Glyco_trans_1"/>
</dbReference>
<dbReference type="Gene3D" id="3.40.50.2000">
    <property type="entry name" value="Glycogen Phosphorylase B"/>
    <property type="match status" value="2"/>
</dbReference>
<reference evidence="3 4" key="1">
    <citation type="journal article" date="2016" name="Nat. Commun.">
        <title>Thousands of microbial genomes shed light on interconnected biogeochemical processes in an aquifer system.</title>
        <authorList>
            <person name="Anantharaman K."/>
            <person name="Brown C.T."/>
            <person name="Hug L.A."/>
            <person name="Sharon I."/>
            <person name="Castelle C.J."/>
            <person name="Probst A.J."/>
            <person name="Thomas B.C."/>
            <person name="Singh A."/>
            <person name="Wilkins M.J."/>
            <person name="Karaoz U."/>
            <person name="Brodie E.L."/>
            <person name="Williams K.H."/>
            <person name="Hubbard S.S."/>
            <person name="Banfield J.F."/>
        </authorList>
    </citation>
    <scope>NUCLEOTIDE SEQUENCE [LARGE SCALE GENOMIC DNA]</scope>
</reference>
<organism evidence="3 4">
    <name type="scientific">Candidatus Roizmanbacteria bacterium RIFCSPHIGHO2_02_FULL_43_11</name>
    <dbReference type="NCBI Taxonomy" id="1802043"/>
    <lineage>
        <taxon>Bacteria</taxon>
        <taxon>Candidatus Roizmaniibacteriota</taxon>
    </lineage>
</organism>
<dbReference type="Proteomes" id="UP000178098">
    <property type="component" value="Unassembled WGS sequence"/>
</dbReference>
<feature type="domain" description="Glycosyltransferase subfamily 4-like N-terminal" evidence="2">
    <location>
        <begin position="15"/>
        <end position="190"/>
    </location>
</feature>
<dbReference type="SUPFAM" id="SSF53756">
    <property type="entry name" value="UDP-Glycosyltransferase/glycogen phosphorylase"/>
    <property type="match status" value="1"/>
</dbReference>
<dbReference type="PANTHER" id="PTHR45947:SF3">
    <property type="entry name" value="SULFOQUINOVOSYL TRANSFERASE SQD2"/>
    <property type="match status" value="1"/>
</dbReference>
<evidence type="ECO:0000313" key="4">
    <source>
        <dbReference type="Proteomes" id="UP000178098"/>
    </source>
</evidence>
<dbReference type="PANTHER" id="PTHR45947">
    <property type="entry name" value="SULFOQUINOVOSYL TRANSFERASE SQD2"/>
    <property type="match status" value="1"/>
</dbReference>
<dbReference type="Pfam" id="PF00534">
    <property type="entry name" value="Glycos_transf_1"/>
    <property type="match status" value="1"/>
</dbReference>
<dbReference type="GO" id="GO:0016757">
    <property type="term" value="F:glycosyltransferase activity"/>
    <property type="evidence" value="ECO:0007669"/>
    <property type="project" value="InterPro"/>
</dbReference>
<comment type="caution">
    <text evidence="3">The sequence shown here is derived from an EMBL/GenBank/DDBJ whole genome shotgun (WGS) entry which is preliminary data.</text>
</comment>
<evidence type="ECO:0000313" key="3">
    <source>
        <dbReference type="EMBL" id="OGK31278.1"/>
    </source>
</evidence>
<sequence length="368" mass="42757">MANIALVHDHLFEFGGAERVFLELKKIFPQADVYLAGYKKNVVKRWIPDFNTWRVQIAWVSKIPFFSKLYSPLRFLAPYVWESFDFSNYDVVISSSGWFMSKGVLTKPGTRHISYIHHPPAHLYFYQTAVEWQKYWPFRVYAYVVNHFLRMWDFEASQRPDILVANSHETRRRIQKFYRRDALVIYPPVHIPEKAPSYTKGDYFVTLSRLAFKKHVDLLVRAANEYDFRLKVIGTGRDEKYLKTLAGEGVTFLGYVSDYELTSLYAGAKAFLNASEEEEFGIAPVEAMGHGVPVIACASGGLKETVKEGCNGYLFDELTPQSLYEKILKLEKLSQENYQQMRKTARKESEKYSEAVFARNIKKLTHIE</sequence>
<evidence type="ECO:0000259" key="2">
    <source>
        <dbReference type="Pfam" id="PF13439"/>
    </source>
</evidence>
<dbReference type="Pfam" id="PF13439">
    <property type="entry name" value="Glyco_transf_4"/>
    <property type="match status" value="1"/>
</dbReference>
<evidence type="ECO:0008006" key="5">
    <source>
        <dbReference type="Google" id="ProtNLM"/>
    </source>
</evidence>
<name>A0A1F7HJ80_9BACT</name>
<accession>A0A1F7HJ80</accession>
<dbReference type="EMBL" id="MFZT01000024">
    <property type="protein sequence ID" value="OGK31278.1"/>
    <property type="molecule type" value="Genomic_DNA"/>
</dbReference>
<evidence type="ECO:0000259" key="1">
    <source>
        <dbReference type="Pfam" id="PF00534"/>
    </source>
</evidence>
<gene>
    <name evidence="3" type="ORF">A3D08_01895</name>
</gene>
<dbReference type="InterPro" id="IPR050194">
    <property type="entry name" value="Glycosyltransferase_grp1"/>
</dbReference>
<protein>
    <recommendedName>
        <fullName evidence="5">Glycosyl transferase family 1 domain-containing protein</fullName>
    </recommendedName>
</protein>